<feature type="transmembrane region" description="Helical" evidence="1">
    <location>
        <begin position="68"/>
        <end position="88"/>
    </location>
</feature>
<protein>
    <submittedName>
        <fullName evidence="2">Uncharacterized protein</fullName>
    </submittedName>
</protein>
<keyword evidence="1" id="KW-0812">Transmembrane</keyword>
<feature type="transmembrane region" description="Helical" evidence="1">
    <location>
        <begin position="152"/>
        <end position="180"/>
    </location>
</feature>
<feature type="transmembrane region" description="Helical" evidence="1">
    <location>
        <begin position="39"/>
        <end position="62"/>
    </location>
</feature>
<keyword evidence="1" id="KW-0472">Membrane</keyword>
<dbReference type="RefSeq" id="WP_208811003.1">
    <property type="nucleotide sequence ID" value="NZ_WVUH01000007.1"/>
</dbReference>
<reference evidence="2 3" key="1">
    <citation type="submission" date="2019-12" db="EMBL/GenBank/DDBJ databases">
        <title>Whole genome sequencing of endophytic Actinobacterium Micromonospora sp. MPMI6T.</title>
        <authorList>
            <person name="Evv R."/>
            <person name="Podile A.R."/>
        </authorList>
    </citation>
    <scope>NUCLEOTIDE SEQUENCE [LARGE SCALE GENOMIC DNA]</scope>
    <source>
        <strain evidence="2 3">MPMI6</strain>
    </source>
</reference>
<keyword evidence="3" id="KW-1185">Reference proteome</keyword>
<evidence type="ECO:0000313" key="2">
    <source>
        <dbReference type="EMBL" id="MBO4204814.1"/>
    </source>
</evidence>
<name>A0ABS3VK87_MICEH</name>
<sequence length="212" mass="21673">MTGTTWVALLSLGAFHGLNPAMGWLFAVARGLQERDRGALLRALPPIALGHLASVGIVAALVTATRSVTASTALAVVGGVLLVGFGLWRLLSERHFRWAGMRLSATQLAGWSFLMSSAHGAGLMLLPVLVAAPTGASGGHAGHLDAAPVGALLGLTAAGVHTLAMFGTALVIAVLVYEVVGVGVLRTAWFNVDRLWAGVLVAAGVFTLIRAA</sequence>
<evidence type="ECO:0000256" key="1">
    <source>
        <dbReference type="SAM" id="Phobius"/>
    </source>
</evidence>
<dbReference type="Proteomes" id="UP000823521">
    <property type="component" value="Unassembled WGS sequence"/>
</dbReference>
<gene>
    <name evidence="2" type="ORF">GSF22_02160</name>
</gene>
<feature type="transmembrane region" description="Helical" evidence="1">
    <location>
        <begin position="108"/>
        <end position="132"/>
    </location>
</feature>
<accession>A0ABS3VK87</accession>
<feature type="transmembrane region" description="Helical" evidence="1">
    <location>
        <begin position="192"/>
        <end position="211"/>
    </location>
</feature>
<proteinExistence type="predicted"/>
<comment type="caution">
    <text evidence="2">The sequence shown here is derived from an EMBL/GenBank/DDBJ whole genome shotgun (WGS) entry which is preliminary data.</text>
</comment>
<keyword evidence="1" id="KW-1133">Transmembrane helix</keyword>
<organism evidence="2 3">
    <name type="scientific">Micromonospora echinofusca</name>
    <dbReference type="NCBI Taxonomy" id="47858"/>
    <lineage>
        <taxon>Bacteria</taxon>
        <taxon>Bacillati</taxon>
        <taxon>Actinomycetota</taxon>
        <taxon>Actinomycetes</taxon>
        <taxon>Micromonosporales</taxon>
        <taxon>Micromonosporaceae</taxon>
        <taxon>Micromonospora</taxon>
    </lineage>
</organism>
<feature type="transmembrane region" description="Helical" evidence="1">
    <location>
        <begin position="6"/>
        <end position="27"/>
    </location>
</feature>
<evidence type="ECO:0000313" key="3">
    <source>
        <dbReference type="Proteomes" id="UP000823521"/>
    </source>
</evidence>
<dbReference type="EMBL" id="WVUH01000007">
    <property type="protein sequence ID" value="MBO4204814.1"/>
    <property type="molecule type" value="Genomic_DNA"/>
</dbReference>